<gene>
    <name evidence="22" type="ORF">llap_9950</name>
</gene>
<dbReference type="Pfam" id="PF01154">
    <property type="entry name" value="HMG_CoA_synt_N"/>
    <property type="match status" value="1"/>
</dbReference>
<evidence type="ECO:0000256" key="7">
    <source>
        <dbReference type="ARBA" id="ARBA00022548"/>
    </source>
</evidence>
<evidence type="ECO:0000256" key="19">
    <source>
        <dbReference type="SAM" id="SignalP"/>
    </source>
</evidence>
<dbReference type="Pfam" id="PF08540">
    <property type="entry name" value="HMG_CoA_synt_C"/>
    <property type="match status" value="1"/>
</dbReference>
<evidence type="ECO:0000256" key="17">
    <source>
        <dbReference type="PIRSR" id="PIRSR610122-2"/>
    </source>
</evidence>
<sequence>MDVSLVTVLAILAVAVSQTSERSRHRYASDIWAGTCELAKVSFACGCELVAVDRGQESHLVAKIAASHRSTTMPGSLPVNAESCWPKDVGIVALEIYFPSQYVDQTELEKYDGVNVGKYTIGLGQSKMGFCSDREDINSLCLTVVQKLMERNGLSYDCIGRLEVGTETIIDKSKSVKTVLMQLFEESGNMDVEGIDTMNACYGGTAALFNAINWIESSSWDGRYALVVAGDIAVYATGNARPTGGAGAVAMLVGPNAPLIFERGLRGTHMQHAYDFYKPDMVSEYPVVDGKLSIQCYLSALDRCYTVYRNKIHAQWQKEGTDRRFTLNDFGFMIFHSPYCKLVQKSVARLLLNDFLSDPNPETANGIFSGLEAFRDVKLEDTYFDRDVEKAFMKASAELFNQKTKASLLVSNQNGNMKDRGNWPCENFEVVGSQDVWTFWIFLPNIPLQKWTERVV</sequence>
<evidence type="ECO:0000256" key="4">
    <source>
        <dbReference type="ARBA" id="ARBA00011738"/>
    </source>
</evidence>
<comment type="subcellular location">
    <subcellularLocation>
        <location evidence="1">Cytoplasm</location>
    </subcellularLocation>
</comment>
<feature type="active site" description="Proton donor/acceptor" evidence="16">
    <location>
        <position position="336"/>
    </location>
</feature>
<dbReference type="EMBL" id="KZ506418">
    <property type="protein sequence ID" value="PKU39749.1"/>
    <property type="molecule type" value="Genomic_DNA"/>
</dbReference>
<evidence type="ECO:0000256" key="8">
    <source>
        <dbReference type="ARBA" id="ARBA00022679"/>
    </source>
</evidence>
<keyword evidence="11 18" id="KW-0756">Sterol biosynthesis</keyword>
<dbReference type="GO" id="GO:0005737">
    <property type="term" value="C:cytoplasm"/>
    <property type="evidence" value="ECO:0007669"/>
    <property type="project" value="UniProtKB-SubCell"/>
</dbReference>
<dbReference type="PROSITE" id="PS01226">
    <property type="entry name" value="HMG_COA_SYNTHASE"/>
    <property type="match status" value="1"/>
</dbReference>
<evidence type="ECO:0000259" key="20">
    <source>
        <dbReference type="Pfam" id="PF01154"/>
    </source>
</evidence>
<keyword evidence="23" id="KW-1185">Reference proteome</keyword>
<dbReference type="GO" id="GO:0006695">
    <property type="term" value="P:cholesterol biosynthetic process"/>
    <property type="evidence" value="ECO:0007669"/>
    <property type="project" value="UniProtKB-KW"/>
</dbReference>
<reference evidence="23" key="1">
    <citation type="submission" date="2017-11" db="EMBL/GenBank/DDBJ databases">
        <authorList>
            <person name="Lima N.C."/>
            <person name="Parody-Merino A.M."/>
            <person name="Battley P.F."/>
            <person name="Fidler A.E."/>
            <person name="Prosdocimi F."/>
        </authorList>
    </citation>
    <scope>NUCLEOTIDE SEQUENCE [LARGE SCALE GENOMIC DNA]</scope>
</reference>
<dbReference type="Proteomes" id="UP000233556">
    <property type="component" value="Unassembled WGS sequence"/>
</dbReference>
<evidence type="ECO:0000256" key="2">
    <source>
        <dbReference type="ARBA" id="ARBA00005218"/>
    </source>
</evidence>
<evidence type="ECO:0000256" key="16">
    <source>
        <dbReference type="PIRSR" id="PIRSR610122-1"/>
    </source>
</evidence>
<evidence type="ECO:0000256" key="6">
    <source>
        <dbReference type="ARBA" id="ARBA00022516"/>
    </source>
</evidence>
<keyword evidence="12 18" id="KW-0443">Lipid metabolism</keyword>
<evidence type="ECO:0000256" key="13">
    <source>
        <dbReference type="ARBA" id="ARBA00023166"/>
    </source>
</evidence>
<dbReference type="InterPro" id="IPR000590">
    <property type="entry name" value="HMG_CoA_synt_AS"/>
</dbReference>
<dbReference type="Gene3D" id="3.40.47.10">
    <property type="match status" value="1"/>
</dbReference>
<dbReference type="PANTHER" id="PTHR43323:SF4">
    <property type="entry name" value="HYDROXYMETHYLGLUTARYL-COA SYNTHASE, CYTOPLASMIC"/>
    <property type="match status" value="1"/>
</dbReference>
<comment type="subunit">
    <text evidence="4">Homodimer.</text>
</comment>
<evidence type="ECO:0000256" key="3">
    <source>
        <dbReference type="ARBA" id="ARBA00007061"/>
    </source>
</evidence>
<keyword evidence="14 18" id="KW-0753">Steroid metabolism</keyword>
<dbReference type="InterPro" id="IPR013746">
    <property type="entry name" value="HMG_CoA_synt_C_dom"/>
</dbReference>
<reference evidence="23" key="2">
    <citation type="submission" date="2017-12" db="EMBL/GenBank/DDBJ databases">
        <title>Genome sequence of the Bar-tailed Godwit (Limosa lapponica baueri).</title>
        <authorList>
            <person name="Lima N.C.B."/>
            <person name="Parody-Merino A.M."/>
            <person name="Battley P.F."/>
            <person name="Fidler A.E."/>
            <person name="Prosdocimi F."/>
        </authorList>
    </citation>
    <scope>NUCLEOTIDE SEQUENCE [LARGE SCALE GENOMIC DNA]</scope>
</reference>
<feature type="chain" id="PRO_5014120969" description="Hydroxymethylglutaryl-CoA synthase" evidence="19">
    <location>
        <begin position="18"/>
        <end position="456"/>
    </location>
</feature>
<comment type="catalytic activity">
    <reaction evidence="15">
        <text>acetoacetyl-CoA + acetyl-CoA + H2O = (3S)-3-hydroxy-3-methylglutaryl-CoA + CoA + H(+)</text>
        <dbReference type="Rhea" id="RHEA:10188"/>
        <dbReference type="ChEBI" id="CHEBI:15377"/>
        <dbReference type="ChEBI" id="CHEBI:15378"/>
        <dbReference type="ChEBI" id="CHEBI:43074"/>
        <dbReference type="ChEBI" id="CHEBI:57286"/>
        <dbReference type="ChEBI" id="CHEBI:57287"/>
        <dbReference type="ChEBI" id="CHEBI:57288"/>
        <dbReference type="EC" id="2.3.3.10"/>
    </reaction>
    <physiologicalReaction direction="left-to-right" evidence="15">
        <dbReference type="Rhea" id="RHEA:10189"/>
    </physiologicalReaction>
</comment>
<evidence type="ECO:0000256" key="14">
    <source>
        <dbReference type="ARBA" id="ARBA00023221"/>
    </source>
</evidence>
<accession>A0A2I0U154</accession>
<keyword evidence="7" id="KW-0153">Cholesterol metabolism</keyword>
<keyword evidence="8 18" id="KW-0808">Transferase</keyword>
<evidence type="ECO:0000313" key="22">
    <source>
        <dbReference type="EMBL" id="PKU39749.1"/>
    </source>
</evidence>
<comment type="pathway">
    <text evidence="2 18">Metabolic intermediate biosynthesis; (R)-mevalonate biosynthesis; (R)-mevalonate from acetyl-CoA: step 2/3.</text>
</comment>
<evidence type="ECO:0000256" key="11">
    <source>
        <dbReference type="ARBA" id="ARBA00023011"/>
    </source>
</evidence>
<evidence type="ECO:0000256" key="10">
    <source>
        <dbReference type="ARBA" id="ARBA00022955"/>
    </source>
</evidence>
<proteinExistence type="inferred from homology"/>
<keyword evidence="6 18" id="KW-0444">Lipid biosynthesis</keyword>
<feature type="active site" description="Proton donor/acceptor" evidence="16">
    <location>
        <position position="167"/>
    </location>
</feature>
<feature type="binding site" evidence="17">
    <location>
        <position position="341"/>
    </location>
    <ligand>
        <name>CoA</name>
        <dbReference type="ChEBI" id="CHEBI:57287"/>
    </ligand>
</feature>
<dbReference type="OrthoDB" id="1269963at2759"/>
<organism evidence="22 23">
    <name type="scientific">Limosa lapponica baueri</name>
    <dbReference type="NCBI Taxonomy" id="1758121"/>
    <lineage>
        <taxon>Eukaryota</taxon>
        <taxon>Metazoa</taxon>
        <taxon>Chordata</taxon>
        <taxon>Craniata</taxon>
        <taxon>Vertebrata</taxon>
        <taxon>Euteleostomi</taxon>
        <taxon>Archelosauria</taxon>
        <taxon>Archosauria</taxon>
        <taxon>Dinosauria</taxon>
        <taxon>Saurischia</taxon>
        <taxon>Theropoda</taxon>
        <taxon>Coelurosauria</taxon>
        <taxon>Aves</taxon>
        <taxon>Neognathae</taxon>
        <taxon>Neoaves</taxon>
        <taxon>Charadriiformes</taxon>
        <taxon>Scolopacidae</taxon>
        <taxon>Limosa</taxon>
    </lineage>
</organism>
<dbReference type="CDD" id="cd00827">
    <property type="entry name" value="init_cond_enzymes"/>
    <property type="match status" value="1"/>
</dbReference>
<dbReference type="AlphaFoldDB" id="A0A2I0U154"/>
<evidence type="ECO:0000256" key="5">
    <source>
        <dbReference type="ARBA" id="ARBA00022490"/>
    </source>
</evidence>
<dbReference type="InterPro" id="IPR010122">
    <property type="entry name" value="HMG_CoA_synthase_euk"/>
</dbReference>
<dbReference type="PANTHER" id="PTHR43323">
    <property type="entry name" value="3-HYDROXY-3-METHYLGLUTARYL COENZYME A SYNTHASE"/>
    <property type="match status" value="1"/>
</dbReference>
<dbReference type="SUPFAM" id="SSF53901">
    <property type="entry name" value="Thiolase-like"/>
    <property type="match status" value="2"/>
</dbReference>
<evidence type="ECO:0000256" key="1">
    <source>
        <dbReference type="ARBA" id="ARBA00004496"/>
    </source>
</evidence>
<feature type="domain" description="Hydroxymethylglutaryl-coenzyme A synthase C-terminal" evidence="21">
    <location>
        <begin position="259"/>
        <end position="418"/>
    </location>
</feature>
<dbReference type="FunFam" id="3.40.47.10:FF:000008">
    <property type="entry name" value="3-hydroxy-3-methylglutaryl coenzyme A synthase"/>
    <property type="match status" value="1"/>
</dbReference>
<keyword evidence="10 18" id="KW-0752">Steroid biosynthesis</keyword>
<feature type="signal peptide" evidence="19">
    <location>
        <begin position="1"/>
        <end position="17"/>
    </location>
</feature>
<keyword evidence="9" id="KW-0152">Cholesterol biosynthesis</keyword>
<comment type="similarity">
    <text evidence="3 18">Belongs to the thiolase-like superfamily. HMG-CoA synthase family.</text>
</comment>
<feature type="binding site" evidence="17">
    <location>
        <position position="345"/>
    </location>
    <ligand>
        <name>CoA</name>
        <dbReference type="ChEBI" id="CHEBI:57287"/>
    </ligand>
</feature>
<dbReference type="UniPathway" id="UPA00058">
    <property type="reaction ID" value="UER00102"/>
</dbReference>
<keyword evidence="19" id="KW-0732">Signal</keyword>
<feature type="binding site" evidence="17">
    <location>
        <position position="239"/>
    </location>
    <ligand>
        <name>CoA</name>
        <dbReference type="ChEBI" id="CHEBI:57287"/>
    </ligand>
</feature>
<dbReference type="GO" id="GO:0010142">
    <property type="term" value="P:farnesyl diphosphate biosynthetic process, mevalonate pathway"/>
    <property type="evidence" value="ECO:0007669"/>
    <property type="project" value="InterPro"/>
</dbReference>
<dbReference type="NCBIfam" id="TIGR01833">
    <property type="entry name" value="HMG-CoA-S_euk"/>
    <property type="match status" value="1"/>
</dbReference>
<evidence type="ECO:0000259" key="21">
    <source>
        <dbReference type="Pfam" id="PF08540"/>
    </source>
</evidence>
<dbReference type="GO" id="GO:0006084">
    <property type="term" value="P:acetyl-CoA metabolic process"/>
    <property type="evidence" value="ECO:0007669"/>
    <property type="project" value="InterPro"/>
</dbReference>
<evidence type="ECO:0000256" key="9">
    <source>
        <dbReference type="ARBA" id="ARBA00022778"/>
    </source>
</evidence>
<feature type="binding site" evidence="17">
    <location>
        <position position="293"/>
    </location>
    <ligand>
        <name>CoA</name>
        <dbReference type="ChEBI" id="CHEBI:57287"/>
    </ligand>
</feature>
<dbReference type="InterPro" id="IPR013528">
    <property type="entry name" value="HMG_CoA_synth_N"/>
</dbReference>
<evidence type="ECO:0000256" key="12">
    <source>
        <dbReference type="ARBA" id="ARBA00023098"/>
    </source>
</evidence>
<dbReference type="InterPro" id="IPR016039">
    <property type="entry name" value="Thiolase-like"/>
</dbReference>
<keyword evidence="13 18" id="KW-1207">Sterol metabolism</keyword>
<comment type="function">
    <text evidence="18">Catalyzes the condensation of acetyl-CoA with acetoacetyl-CoA to form HMG-CoA.</text>
</comment>
<protein>
    <recommendedName>
        <fullName evidence="18">Hydroxymethylglutaryl-CoA synthase</fullName>
        <shortName evidence="18">HMG-CoA synthase</shortName>
        <ecNumber evidence="18">2.3.3.10</ecNumber>
    </recommendedName>
    <alternativeName>
        <fullName evidence="18">3-hydroxy-3-methylglutaryl coenzyme A synthase</fullName>
    </alternativeName>
</protein>
<feature type="domain" description="Hydroxymethylglutaryl-coenzyme A synthase N-terminal" evidence="20">
    <location>
        <begin position="85"/>
        <end position="258"/>
    </location>
</feature>
<evidence type="ECO:0000313" key="23">
    <source>
        <dbReference type="Proteomes" id="UP000233556"/>
    </source>
</evidence>
<evidence type="ECO:0000256" key="15">
    <source>
        <dbReference type="ARBA" id="ARBA00049887"/>
    </source>
</evidence>
<name>A0A2I0U154_LIMLA</name>
<keyword evidence="5" id="KW-0963">Cytoplasm</keyword>
<dbReference type="EC" id="2.3.3.10" evidence="18"/>
<evidence type="ECO:0000256" key="18">
    <source>
        <dbReference type="RuleBase" id="RU364071"/>
    </source>
</evidence>
<dbReference type="GO" id="GO:0004421">
    <property type="term" value="F:hydroxymethylglutaryl-CoA synthase activity"/>
    <property type="evidence" value="ECO:0007669"/>
    <property type="project" value="UniProtKB-EC"/>
</dbReference>
<feature type="active site" description="Acyl-thioester intermediate" evidence="16">
    <location>
        <position position="201"/>
    </location>
</feature>